<gene>
    <name evidence="1" type="ORF">D8I30_06065</name>
</gene>
<organism evidence="1 2">
    <name type="scientific">Brevundimonas naejangsanensis</name>
    <dbReference type="NCBI Taxonomy" id="588932"/>
    <lineage>
        <taxon>Bacteria</taxon>
        <taxon>Pseudomonadati</taxon>
        <taxon>Pseudomonadota</taxon>
        <taxon>Alphaproteobacteria</taxon>
        <taxon>Caulobacterales</taxon>
        <taxon>Caulobacteraceae</taxon>
        <taxon>Brevundimonas</taxon>
    </lineage>
</organism>
<protein>
    <submittedName>
        <fullName evidence="1">Uncharacterized protein</fullName>
    </submittedName>
</protein>
<evidence type="ECO:0000313" key="2">
    <source>
        <dbReference type="Proteomes" id="UP000276984"/>
    </source>
</evidence>
<sequence length="135" mass="15139">MAPGRGVFCFLGLTQRQQRRQTAVHFQLELAQAFRGDEVHLRDQFSQFRAHFLAVFTLDGVVQILRQSAVGLRGAGVKLDHGRGSVDRQSGLDLATAGLQRRADRLHFFRLDRAVQAHGLRALHDVPLRISSTRS</sequence>
<reference evidence="1 2" key="1">
    <citation type="submission" date="2018-10" db="EMBL/GenBank/DDBJ databases">
        <title>Complete genome sequence of Brevundimonas naejangsanensis BRV3.</title>
        <authorList>
            <person name="Berrios L."/>
            <person name="Ely B."/>
        </authorList>
    </citation>
    <scope>NUCLEOTIDE SEQUENCE [LARGE SCALE GENOMIC DNA]</scope>
    <source>
        <strain evidence="1 2">BRV3</strain>
    </source>
</reference>
<name>A0A494RM22_9CAUL</name>
<dbReference type="AlphaFoldDB" id="A0A494RM22"/>
<keyword evidence="2" id="KW-1185">Reference proteome</keyword>
<dbReference type="EMBL" id="CP032707">
    <property type="protein sequence ID" value="AYG94794.1"/>
    <property type="molecule type" value="Genomic_DNA"/>
</dbReference>
<accession>A0A494RM22</accession>
<dbReference type="Proteomes" id="UP000276984">
    <property type="component" value="Chromosome"/>
</dbReference>
<proteinExistence type="predicted"/>
<evidence type="ECO:0000313" key="1">
    <source>
        <dbReference type="EMBL" id="AYG94794.1"/>
    </source>
</evidence>